<feature type="region of interest" description="Disordered" evidence="1">
    <location>
        <begin position="1"/>
        <end position="22"/>
    </location>
</feature>
<reference evidence="2" key="1">
    <citation type="submission" date="2023-08" db="EMBL/GenBank/DDBJ databases">
        <title>Chromosome-level Genome Assembly of mud carp (Cirrhinus molitorella).</title>
        <authorList>
            <person name="Liu H."/>
        </authorList>
    </citation>
    <scope>NUCLEOTIDE SEQUENCE</scope>
    <source>
        <strain evidence="2">Prfri</strain>
        <tissue evidence="2">Muscle</tissue>
    </source>
</reference>
<dbReference type="AlphaFoldDB" id="A0AA88P5D9"/>
<sequence>MIDRGGQRKGEEDRREEVQQEVWKGSALQERFSILMVIQPWMSLRSSQANNESGARKSALPAGRRDLRGRRGAGLPARRGPQEGPAKRMPAHISTYHIHSIYELESMVGAGPISPSLALWSCMERNPVCLKGSLRARGAPPFVSPLPRSQGSVKSRAQVGALCPPRPNEK</sequence>
<dbReference type="EMBL" id="JAUYZG010000020">
    <property type="protein sequence ID" value="KAK2876428.1"/>
    <property type="molecule type" value="Genomic_DNA"/>
</dbReference>
<feature type="region of interest" description="Disordered" evidence="1">
    <location>
        <begin position="141"/>
        <end position="170"/>
    </location>
</feature>
<dbReference type="Proteomes" id="UP001187343">
    <property type="component" value="Unassembled WGS sequence"/>
</dbReference>
<name>A0AA88P5D9_9TELE</name>
<proteinExistence type="predicted"/>
<protein>
    <submittedName>
        <fullName evidence="2">Uncharacterized protein</fullName>
    </submittedName>
</protein>
<organism evidence="2 3">
    <name type="scientific">Cirrhinus molitorella</name>
    <name type="common">mud carp</name>
    <dbReference type="NCBI Taxonomy" id="172907"/>
    <lineage>
        <taxon>Eukaryota</taxon>
        <taxon>Metazoa</taxon>
        <taxon>Chordata</taxon>
        <taxon>Craniata</taxon>
        <taxon>Vertebrata</taxon>
        <taxon>Euteleostomi</taxon>
        <taxon>Actinopterygii</taxon>
        <taxon>Neopterygii</taxon>
        <taxon>Teleostei</taxon>
        <taxon>Ostariophysi</taxon>
        <taxon>Cypriniformes</taxon>
        <taxon>Cyprinidae</taxon>
        <taxon>Labeoninae</taxon>
        <taxon>Labeonini</taxon>
        <taxon>Cirrhinus</taxon>
    </lineage>
</organism>
<feature type="region of interest" description="Disordered" evidence="1">
    <location>
        <begin position="46"/>
        <end position="88"/>
    </location>
</feature>
<feature type="compositionally biased region" description="Basic and acidic residues" evidence="1">
    <location>
        <begin position="1"/>
        <end position="18"/>
    </location>
</feature>
<accession>A0AA88P5D9</accession>
<evidence type="ECO:0000313" key="2">
    <source>
        <dbReference type="EMBL" id="KAK2876428.1"/>
    </source>
</evidence>
<comment type="caution">
    <text evidence="2">The sequence shown here is derived from an EMBL/GenBank/DDBJ whole genome shotgun (WGS) entry which is preliminary data.</text>
</comment>
<gene>
    <name evidence="2" type="ORF">Q8A67_020524</name>
</gene>
<evidence type="ECO:0000313" key="3">
    <source>
        <dbReference type="Proteomes" id="UP001187343"/>
    </source>
</evidence>
<evidence type="ECO:0000256" key="1">
    <source>
        <dbReference type="SAM" id="MobiDB-lite"/>
    </source>
</evidence>
<keyword evidence="3" id="KW-1185">Reference proteome</keyword>